<comment type="function">
    <text evidence="2 3">Removes the phosphate from trehalose 6-phosphate to produce free trehalose.</text>
</comment>
<keyword evidence="5" id="KW-1185">Reference proteome</keyword>
<dbReference type="NCBIfam" id="TIGR00685">
    <property type="entry name" value="T6PP"/>
    <property type="match status" value="1"/>
</dbReference>
<organism evidence="4 5">
    <name type="scientific">Corynebacterium sphenisci DSM 44792</name>
    <dbReference type="NCBI Taxonomy" id="1437874"/>
    <lineage>
        <taxon>Bacteria</taxon>
        <taxon>Bacillati</taxon>
        <taxon>Actinomycetota</taxon>
        <taxon>Actinomycetes</taxon>
        <taxon>Mycobacteriales</taxon>
        <taxon>Corynebacteriaceae</taxon>
        <taxon>Corynebacterium</taxon>
    </lineage>
</organism>
<dbReference type="InterPro" id="IPR044651">
    <property type="entry name" value="OTSB-like"/>
</dbReference>
<protein>
    <recommendedName>
        <fullName evidence="3">Trehalose 6-phosphate phosphatase</fullName>
        <ecNumber evidence="3">3.1.3.12</ecNumber>
    </recommendedName>
</protein>
<keyword evidence="1 3" id="KW-0378">Hydrolase</keyword>
<evidence type="ECO:0000313" key="4">
    <source>
        <dbReference type="EMBL" id="APT91346.1"/>
    </source>
</evidence>
<accession>A0A1L7CZM6</accession>
<keyword evidence="3" id="KW-0479">Metal-binding</keyword>
<comment type="cofactor">
    <cofactor evidence="3">
        <name>Mg(2+)</name>
        <dbReference type="ChEBI" id="CHEBI:18420"/>
    </cofactor>
</comment>
<evidence type="ECO:0000256" key="1">
    <source>
        <dbReference type="ARBA" id="ARBA00022801"/>
    </source>
</evidence>
<dbReference type="KEGG" id="csph:CSPHI_10445"/>
<dbReference type="Proteomes" id="UP000185469">
    <property type="component" value="Chromosome"/>
</dbReference>
<dbReference type="InterPro" id="IPR036412">
    <property type="entry name" value="HAD-like_sf"/>
</dbReference>
<dbReference type="PANTHER" id="PTHR43768">
    <property type="entry name" value="TREHALOSE 6-PHOSPHATE PHOSPHATASE"/>
    <property type="match status" value="1"/>
</dbReference>
<evidence type="ECO:0000313" key="5">
    <source>
        <dbReference type="Proteomes" id="UP000185469"/>
    </source>
</evidence>
<comment type="similarity">
    <text evidence="3">Belongs to the trehalose phosphatase family.</text>
</comment>
<dbReference type="Gene3D" id="3.40.50.1000">
    <property type="entry name" value="HAD superfamily/HAD-like"/>
    <property type="match status" value="1"/>
</dbReference>
<dbReference type="SUPFAM" id="SSF56784">
    <property type="entry name" value="HAD-like"/>
    <property type="match status" value="1"/>
</dbReference>
<comment type="pathway">
    <text evidence="3">Glycan biosynthesis; trehalose biosynthesis.</text>
</comment>
<dbReference type="GO" id="GO:0004805">
    <property type="term" value="F:trehalose-phosphatase activity"/>
    <property type="evidence" value="ECO:0007669"/>
    <property type="project" value="UniProtKB-EC"/>
</dbReference>
<dbReference type="GO" id="GO:0046872">
    <property type="term" value="F:metal ion binding"/>
    <property type="evidence" value="ECO:0007669"/>
    <property type="project" value="UniProtKB-KW"/>
</dbReference>
<dbReference type="PANTHER" id="PTHR43768:SF3">
    <property type="entry name" value="TREHALOSE 6-PHOSPHATE PHOSPHATASE"/>
    <property type="match status" value="1"/>
</dbReference>
<dbReference type="InterPro" id="IPR003337">
    <property type="entry name" value="Trehalose_PPase"/>
</dbReference>
<dbReference type="Gene3D" id="3.30.70.1020">
    <property type="entry name" value="Trehalose-6-phosphate phosphatase related protein, domain 2"/>
    <property type="match status" value="1"/>
</dbReference>
<dbReference type="EC" id="3.1.3.12" evidence="3"/>
<evidence type="ECO:0000256" key="3">
    <source>
        <dbReference type="RuleBase" id="RU361117"/>
    </source>
</evidence>
<dbReference type="EMBL" id="CP009248">
    <property type="protein sequence ID" value="APT91346.1"/>
    <property type="molecule type" value="Genomic_DNA"/>
</dbReference>
<dbReference type="AlphaFoldDB" id="A0A1L7CZM6"/>
<gene>
    <name evidence="4" type="ORF">CSPHI_10445</name>
</gene>
<dbReference type="OrthoDB" id="9816160at2"/>
<dbReference type="InterPro" id="IPR023214">
    <property type="entry name" value="HAD_sf"/>
</dbReference>
<reference evidence="4 5" key="1">
    <citation type="submission" date="2014-08" db="EMBL/GenBank/DDBJ databases">
        <title>Complete genome sequence of Corynebacterium sphenisci CECT 5990(T) (=DSM 44792(T)), isolated from healthy wild penguins.</title>
        <authorList>
            <person name="Ruckert C."/>
            <person name="Albersmeier A."/>
            <person name="Winkler A."/>
            <person name="Kalinowski J."/>
        </authorList>
    </citation>
    <scope>NUCLEOTIDE SEQUENCE [LARGE SCALE GENOMIC DNA]</scope>
    <source>
        <strain evidence="4 5">DSM 44792</strain>
    </source>
</reference>
<comment type="catalytic activity">
    <reaction evidence="3">
        <text>alpha,alpha-trehalose 6-phosphate + H2O = alpha,alpha-trehalose + phosphate</text>
        <dbReference type="Rhea" id="RHEA:23420"/>
        <dbReference type="ChEBI" id="CHEBI:15377"/>
        <dbReference type="ChEBI" id="CHEBI:16551"/>
        <dbReference type="ChEBI" id="CHEBI:43474"/>
        <dbReference type="ChEBI" id="CHEBI:58429"/>
        <dbReference type="EC" id="3.1.3.12"/>
    </reaction>
</comment>
<keyword evidence="3" id="KW-0460">Magnesium</keyword>
<sequence length="248" mass="26309">MADIAAAERLLLALDFDGTLAELVDDPLAARPRPGTVALLDDISALPGTEVMLLSGRQLKELRYVAQMGPRVRLVGSHGAEPEEGLALDAAESALLEAIDLRWGQLVADPASAGARVERKPAGRVLHVRGVEDPVRRARVLDRGHSFVRAIAGLHVTPGKDVLEVTVLDVTKGSFLDAARRPGQRVLFIGDDVTDETALRVLRRGDVGVKVGSELDGPTAARFRVPNPTAVTRLLAELVAARGRALGG</sequence>
<dbReference type="UniPathway" id="UPA00299"/>
<dbReference type="Pfam" id="PF02358">
    <property type="entry name" value="Trehalose_PPase"/>
    <property type="match status" value="1"/>
</dbReference>
<name>A0A1L7CZM6_9CORY</name>
<dbReference type="GO" id="GO:0005992">
    <property type="term" value="P:trehalose biosynthetic process"/>
    <property type="evidence" value="ECO:0007669"/>
    <property type="project" value="UniProtKB-UniPathway"/>
</dbReference>
<dbReference type="STRING" id="1437874.CSPHI_10445"/>
<evidence type="ECO:0000256" key="2">
    <source>
        <dbReference type="ARBA" id="ARBA00024179"/>
    </source>
</evidence>
<proteinExistence type="inferred from homology"/>